<dbReference type="RefSeq" id="WP_091761662.1">
    <property type="nucleotide sequence ID" value="NZ_FOHB01000008.1"/>
</dbReference>
<dbReference type="Proteomes" id="UP000199019">
    <property type="component" value="Unassembled WGS sequence"/>
</dbReference>
<dbReference type="OrthoDB" id="9834823at2"/>
<name>A0A1H9XH38_9MICO</name>
<reference evidence="2" key="1">
    <citation type="submission" date="2016-10" db="EMBL/GenBank/DDBJ databases">
        <authorList>
            <person name="Varghese N."/>
            <person name="Submissions S."/>
        </authorList>
    </citation>
    <scope>NUCLEOTIDE SEQUENCE [LARGE SCALE GENOMIC DNA]</scope>
    <source>
        <strain evidence="2">CGMCC 1.6963</strain>
    </source>
</reference>
<gene>
    <name evidence="1" type="ORF">SAMN05216199_3797</name>
</gene>
<dbReference type="EMBL" id="FOHB01000008">
    <property type="protein sequence ID" value="SES45455.1"/>
    <property type="molecule type" value="Genomic_DNA"/>
</dbReference>
<accession>A0A1H9XH38</accession>
<organism evidence="1 2">
    <name type="scientific">Pedococcus cremeus</name>
    <dbReference type="NCBI Taxonomy" id="587636"/>
    <lineage>
        <taxon>Bacteria</taxon>
        <taxon>Bacillati</taxon>
        <taxon>Actinomycetota</taxon>
        <taxon>Actinomycetes</taxon>
        <taxon>Micrococcales</taxon>
        <taxon>Intrasporangiaceae</taxon>
        <taxon>Pedococcus</taxon>
    </lineage>
</organism>
<keyword evidence="2" id="KW-1185">Reference proteome</keyword>
<protein>
    <submittedName>
        <fullName evidence="1">Uncharacterized protein</fullName>
    </submittedName>
</protein>
<dbReference type="AlphaFoldDB" id="A0A1H9XH38"/>
<evidence type="ECO:0000313" key="1">
    <source>
        <dbReference type="EMBL" id="SES45455.1"/>
    </source>
</evidence>
<dbReference type="STRING" id="587636.SAMN05216199_3797"/>
<proteinExistence type="predicted"/>
<evidence type="ECO:0000313" key="2">
    <source>
        <dbReference type="Proteomes" id="UP000199019"/>
    </source>
</evidence>
<sequence length="107" mass="11709">MTDHAMAMTSHTTELRQIEEMNGVLARGNRVTADSLGVRNEVPADAVLRRLRAVGPPSYPYIYGIFVRGADGADGGDGARPVLVELHTEQLRALCDRLHLRGQIWGT</sequence>